<organism evidence="1 2">
    <name type="scientific">Halorubrum cibi</name>
    <dbReference type="NCBI Taxonomy" id="413815"/>
    <lineage>
        <taxon>Archaea</taxon>
        <taxon>Methanobacteriati</taxon>
        <taxon>Methanobacteriota</taxon>
        <taxon>Stenosarchaea group</taxon>
        <taxon>Halobacteria</taxon>
        <taxon>Halobacteriales</taxon>
        <taxon>Haloferacaceae</taxon>
        <taxon>Halorubrum</taxon>
    </lineage>
</organism>
<name>A0A521E227_9EURY</name>
<evidence type="ECO:0000313" key="1">
    <source>
        <dbReference type="EMBL" id="SMO78027.1"/>
    </source>
</evidence>
<reference evidence="1 2" key="1">
    <citation type="submission" date="2017-05" db="EMBL/GenBank/DDBJ databases">
        <authorList>
            <person name="Varghese N."/>
            <person name="Submissions S."/>
        </authorList>
    </citation>
    <scope>NUCLEOTIDE SEQUENCE [LARGE SCALE GENOMIC DNA]</scope>
    <source>
        <strain evidence="1 2">DSM 19504</strain>
    </source>
</reference>
<proteinExistence type="predicted"/>
<keyword evidence="2" id="KW-1185">Reference proteome</keyword>
<dbReference type="AlphaFoldDB" id="A0A521E227"/>
<sequence length="66" mass="7436">MESKHFLFVSADAALITDLAWQVHREGHDVKYYIALFCRRLLILLSCCCGVEEDKDTASAVSDTDD</sequence>
<dbReference type="Proteomes" id="UP000319712">
    <property type="component" value="Unassembled WGS sequence"/>
</dbReference>
<evidence type="ECO:0000313" key="2">
    <source>
        <dbReference type="Proteomes" id="UP000319712"/>
    </source>
</evidence>
<dbReference type="EMBL" id="FXTD01000009">
    <property type="protein sequence ID" value="SMO78027.1"/>
    <property type="molecule type" value="Genomic_DNA"/>
</dbReference>
<gene>
    <name evidence="1" type="ORF">SAMN06264867_1091</name>
</gene>
<feature type="non-terminal residue" evidence="1">
    <location>
        <position position="66"/>
    </location>
</feature>
<accession>A0A521E227</accession>
<protein>
    <submittedName>
        <fullName evidence="1">Uncharacterized protein</fullName>
    </submittedName>
</protein>